<dbReference type="AlphaFoldDB" id="A0A9W8E5A0"/>
<dbReference type="EMBL" id="JANBPY010002199">
    <property type="protein sequence ID" value="KAJ1956070.1"/>
    <property type="molecule type" value="Genomic_DNA"/>
</dbReference>
<comment type="caution">
    <text evidence="1">The sequence shown here is derived from an EMBL/GenBank/DDBJ whole genome shotgun (WGS) entry which is preliminary data.</text>
</comment>
<keyword evidence="2" id="KW-1185">Reference proteome</keyword>
<sequence length="65" mass="7517">RVYHQENPRKCRMRNYAGYRRRSPGVLCGARRGCIGEHFCPADGRECAKDSPMDWTVYRTTPLGI</sequence>
<accession>A0A9W8E5A0</accession>
<name>A0A9W8E5A0_9FUNG</name>
<feature type="non-terminal residue" evidence="1">
    <location>
        <position position="65"/>
    </location>
</feature>
<protein>
    <submittedName>
        <fullName evidence="1">Uncharacterized protein</fullName>
    </submittedName>
</protein>
<organism evidence="1 2">
    <name type="scientific">Dispira parvispora</name>
    <dbReference type="NCBI Taxonomy" id="1520584"/>
    <lineage>
        <taxon>Eukaryota</taxon>
        <taxon>Fungi</taxon>
        <taxon>Fungi incertae sedis</taxon>
        <taxon>Zoopagomycota</taxon>
        <taxon>Kickxellomycotina</taxon>
        <taxon>Dimargaritomycetes</taxon>
        <taxon>Dimargaritales</taxon>
        <taxon>Dimargaritaceae</taxon>
        <taxon>Dispira</taxon>
    </lineage>
</organism>
<gene>
    <name evidence="1" type="ORF">IWQ62_005393</name>
</gene>
<evidence type="ECO:0000313" key="2">
    <source>
        <dbReference type="Proteomes" id="UP001150925"/>
    </source>
</evidence>
<evidence type="ECO:0000313" key="1">
    <source>
        <dbReference type="EMBL" id="KAJ1956070.1"/>
    </source>
</evidence>
<dbReference type="Proteomes" id="UP001150925">
    <property type="component" value="Unassembled WGS sequence"/>
</dbReference>
<feature type="non-terminal residue" evidence="1">
    <location>
        <position position="1"/>
    </location>
</feature>
<reference evidence="1" key="1">
    <citation type="submission" date="2022-07" db="EMBL/GenBank/DDBJ databases">
        <title>Phylogenomic reconstructions and comparative analyses of Kickxellomycotina fungi.</title>
        <authorList>
            <person name="Reynolds N.K."/>
            <person name="Stajich J.E."/>
            <person name="Barry K."/>
            <person name="Grigoriev I.V."/>
            <person name="Crous P."/>
            <person name="Smith M.E."/>
        </authorList>
    </citation>
    <scope>NUCLEOTIDE SEQUENCE</scope>
    <source>
        <strain evidence="1">RSA 1196</strain>
    </source>
</reference>
<proteinExistence type="predicted"/>